<name>A0A1G9QLM3_9FIRM</name>
<dbReference type="PANTHER" id="PTHR24138:SF10">
    <property type="entry name" value="PHOSPHOLIPASE A2"/>
    <property type="match status" value="1"/>
</dbReference>
<dbReference type="Pfam" id="PF01734">
    <property type="entry name" value="Patatin"/>
    <property type="match status" value="1"/>
</dbReference>
<evidence type="ECO:0000313" key="4">
    <source>
        <dbReference type="EMBL" id="SDM11427.1"/>
    </source>
</evidence>
<protein>
    <submittedName>
        <fullName evidence="4">Patatin-like phospholipase/acyl hydrolase</fullName>
    </submittedName>
</protein>
<evidence type="ECO:0000256" key="1">
    <source>
        <dbReference type="ARBA" id="ARBA00023098"/>
    </source>
</evidence>
<dbReference type="SUPFAM" id="SSF52151">
    <property type="entry name" value="FabD/lysophospholipase-like"/>
    <property type="match status" value="1"/>
</dbReference>
<dbReference type="STRING" id="1121325.SAMN04515677_105250"/>
<dbReference type="PROSITE" id="PS51635">
    <property type="entry name" value="PNPLA"/>
    <property type="match status" value="1"/>
</dbReference>
<sequence length="301" mass="33858">MENSNFNIVSFDGGGLRGALSICIFENIQKKMPDIIRNTNMIGGTSTGSLIALGLAYGLSCSEVSQLYSQENVDYIFDKSYSEMLRPKYNNANLKELLLSVFPEKLKLKDLGKLVVIPSFYIGSETSEWKPIFYNNIPNSPTENARVIDVAMSSSAAPVFFPTYQNHIDGGIIATDPGLACVIHSMSKEIGKYKEDIRLLSLGTGYNFNSIKQDTTSWGALDWIISKNPDFPIISMTLDGNAQMSQIFSKMLLEDNYERINPRIDKDIGMDDCESLQYLTDLGNNYDITKHFKWIQENWNK</sequence>
<organism evidence="4 5">
    <name type="scientific">Romboutsia lituseburensis DSM 797</name>
    <dbReference type="NCBI Taxonomy" id="1121325"/>
    <lineage>
        <taxon>Bacteria</taxon>
        <taxon>Bacillati</taxon>
        <taxon>Bacillota</taxon>
        <taxon>Clostridia</taxon>
        <taxon>Peptostreptococcales</taxon>
        <taxon>Peptostreptococcaceae</taxon>
        <taxon>Romboutsia</taxon>
    </lineage>
</organism>
<dbReference type="Gene3D" id="3.40.1090.10">
    <property type="entry name" value="Cytosolic phospholipase A2 catalytic domain"/>
    <property type="match status" value="1"/>
</dbReference>
<feature type="short sequence motif" description="GXGXXG" evidence="2">
    <location>
        <begin position="13"/>
        <end position="18"/>
    </location>
</feature>
<evidence type="ECO:0000256" key="2">
    <source>
        <dbReference type="PROSITE-ProRule" id="PRU01161"/>
    </source>
</evidence>
<feature type="active site" description="Proton acceptor" evidence="2">
    <location>
        <position position="169"/>
    </location>
</feature>
<dbReference type="RefSeq" id="WP_092726313.1">
    <property type="nucleotide sequence ID" value="NZ_FNGW01000005.1"/>
</dbReference>
<evidence type="ECO:0000313" key="5">
    <source>
        <dbReference type="Proteomes" id="UP000199068"/>
    </source>
</evidence>
<keyword evidence="5" id="KW-1185">Reference proteome</keyword>
<dbReference type="GO" id="GO:0016042">
    <property type="term" value="P:lipid catabolic process"/>
    <property type="evidence" value="ECO:0007669"/>
    <property type="project" value="UniProtKB-UniRule"/>
</dbReference>
<dbReference type="GO" id="GO:0016787">
    <property type="term" value="F:hydrolase activity"/>
    <property type="evidence" value="ECO:0007669"/>
    <property type="project" value="UniProtKB-UniRule"/>
</dbReference>
<keyword evidence="2" id="KW-0442">Lipid degradation</keyword>
<evidence type="ECO:0000259" key="3">
    <source>
        <dbReference type="PROSITE" id="PS51635"/>
    </source>
</evidence>
<gene>
    <name evidence="4" type="ORF">SAMN04515677_105250</name>
</gene>
<feature type="short sequence motif" description="GXSXG" evidence="2">
    <location>
        <begin position="44"/>
        <end position="48"/>
    </location>
</feature>
<dbReference type="InterPro" id="IPR016035">
    <property type="entry name" value="Acyl_Trfase/lysoPLipase"/>
</dbReference>
<dbReference type="Proteomes" id="UP000199068">
    <property type="component" value="Unassembled WGS sequence"/>
</dbReference>
<feature type="short sequence motif" description="DGA/G" evidence="2">
    <location>
        <begin position="169"/>
        <end position="171"/>
    </location>
</feature>
<dbReference type="AlphaFoldDB" id="A0A1G9QLM3"/>
<accession>A0A1G9QLM3</accession>
<dbReference type="InterPro" id="IPR002641">
    <property type="entry name" value="PNPLA_dom"/>
</dbReference>
<dbReference type="EMBL" id="FNGW01000005">
    <property type="protein sequence ID" value="SDM11427.1"/>
    <property type="molecule type" value="Genomic_DNA"/>
</dbReference>
<proteinExistence type="predicted"/>
<keyword evidence="1 2" id="KW-0443">Lipid metabolism</keyword>
<feature type="domain" description="PNPLA" evidence="3">
    <location>
        <begin position="9"/>
        <end position="182"/>
    </location>
</feature>
<dbReference type="InterPro" id="IPR047156">
    <property type="entry name" value="Teg/CotR/CapV-like"/>
</dbReference>
<reference evidence="4 5" key="1">
    <citation type="submission" date="2016-10" db="EMBL/GenBank/DDBJ databases">
        <authorList>
            <person name="de Groot N.N."/>
        </authorList>
    </citation>
    <scope>NUCLEOTIDE SEQUENCE [LARGE SCALE GENOMIC DNA]</scope>
    <source>
        <strain evidence="4 5">DSM 797</strain>
    </source>
</reference>
<keyword evidence="2 4" id="KW-0378">Hydrolase</keyword>
<feature type="active site" description="Nucleophile" evidence="2">
    <location>
        <position position="46"/>
    </location>
</feature>
<dbReference type="PANTHER" id="PTHR24138">
    <property type="entry name" value="INTRACELLLAR PHOSPHOLIPASE A FAMILY"/>
    <property type="match status" value="1"/>
</dbReference>